<gene>
    <name evidence="1" type="ORF">N3K66_004478</name>
</gene>
<keyword evidence="2" id="KW-1185">Reference proteome</keyword>
<reference evidence="1" key="1">
    <citation type="submission" date="2022-10" db="EMBL/GenBank/DDBJ databases">
        <title>Complete Genome of Trichothecium roseum strain YXFP-22015, a Plant Pathogen Isolated from Citrus.</title>
        <authorList>
            <person name="Wang Y."/>
            <person name="Zhu L."/>
        </authorList>
    </citation>
    <scope>NUCLEOTIDE SEQUENCE</scope>
    <source>
        <strain evidence="1">YXFP-22015</strain>
    </source>
</reference>
<sequence length="588" mass="66735">MPATKSPCIQCREKHVKCDEQKPRCQRCQTKHLPCTRPAKKTVFRHQSAAGFSKDQKWVNSQPKQFHFDTFSSASPPGDQGQSAGSTSFSFPPSPRGQELTSAPTRDDSTSTHTPGSGAESTHDGSWRPQKNHVESGPSLNPLHHDPQPSLWKQTVVQTETQPSLHRWPSDQDDRASHWYGSSAAPSRSSSHPGGYRQPGFCRFPLEDVQEACLMVYFVEEISHWFDLCDEDRHFQMVVPVRAREHPHLLNAIFAVAARHLSRLPQYKTPRGIVYRGQLLPNLSPHTAVEYMLRCIPALRHFHDAEDDGYRDSIIATAVILRQLEEIDDDDDHDEEAGGRDMNGGGPMQTQVNFLPIIDTVLRSPLSQSGFAKRSLIQAAYWMALRQEIYHSFMRAQPPQMILTADYWQGASRANKAVMHTVQVAKWRFGSTPEEEWGRLVKQHEHLETDVLADFQPIFYREPDKTKGEIFPTVWYGSNIEVTSIQQAIIAKAILTAENPYLKRSSGAASRSEWRVAETQVRALVLELCGIALCHPSSPPALLKAMFGIQLYGDFFTDQWERNAIRGVVERYRDARAWPSRRLMEMFE</sequence>
<dbReference type="EMBL" id="CM047943">
    <property type="protein sequence ID" value="KAI9900216.1"/>
    <property type="molecule type" value="Genomic_DNA"/>
</dbReference>
<evidence type="ECO:0000313" key="2">
    <source>
        <dbReference type="Proteomes" id="UP001163324"/>
    </source>
</evidence>
<dbReference type="Proteomes" id="UP001163324">
    <property type="component" value="Chromosome 4"/>
</dbReference>
<evidence type="ECO:0000313" key="1">
    <source>
        <dbReference type="EMBL" id="KAI9900216.1"/>
    </source>
</evidence>
<comment type="caution">
    <text evidence="1">The sequence shown here is derived from an EMBL/GenBank/DDBJ whole genome shotgun (WGS) entry which is preliminary data.</text>
</comment>
<accession>A0ACC0V441</accession>
<name>A0ACC0V441_9HYPO</name>
<proteinExistence type="predicted"/>
<protein>
    <submittedName>
        <fullName evidence="1">Uncharacterized protein</fullName>
    </submittedName>
</protein>
<organism evidence="1 2">
    <name type="scientific">Trichothecium roseum</name>
    <dbReference type="NCBI Taxonomy" id="47278"/>
    <lineage>
        <taxon>Eukaryota</taxon>
        <taxon>Fungi</taxon>
        <taxon>Dikarya</taxon>
        <taxon>Ascomycota</taxon>
        <taxon>Pezizomycotina</taxon>
        <taxon>Sordariomycetes</taxon>
        <taxon>Hypocreomycetidae</taxon>
        <taxon>Hypocreales</taxon>
        <taxon>Hypocreales incertae sedis</taxon>
        <taxon>Trichothecium</taxon>
    </lineage>
</organism>